<dbReference type="Proteomes" id="UP000789920">
    <property type="component" value="Unassembled WGS sequence"/>
</dbReference>
<evidence type="ECO:0000313" key="1">
    <source>
        <dbReference type="EMBL" id="CAG8810103.1"/>
    </source>
</evidence>
<accession>A0ACA9RTB3</accession>
<feature type="non-terminal residue" evidence="1">
    <location>
        <position position="156"/>
    </location>
</feature>
<name>A0ACA9RTB3_9GLOM</name>
<comment type="caution">
    <text evidence="1">The sequence shown here is derived from an EMBL/GenBank/DDBJ whole genome shotgun (WGS) entry which is preliminary data.</text>
</comment>
<feature type="non-terminal residue" evidence="1">
    <location>
        <position position="1"/>
    </location>
</feature>
<organism evidence="1 2">
    <name type="scientific">Racocetra persica</name>
    <dbReference type="NCBI Taxonomy" id="160502"/>
    <lineage>
        <taxon>Eukaryota</taxon>
        <taxon>Fungi</taxon>
        <taxon>Fungi incertae sedis</taxon>
        <taxon>Mucoromycota</taxon>
        <taxon>Glomeromycotina</taxon>
        <taxon>Glomeromycetes</taxon>
        <taxon>Diversisporales</taxon>
        <taxon>Gigasporaceae</taxon>
        <taxon>Racocetra</taxon>
    </lineage>
</organism>
<protein>
    <submittedName>
        <fullName evidence="1">5741_t:CDS:1</fullName>
    </submittedName>
</protein>
<proteinExistence type="predicted"/>
<keyword evidence="2" id="KW-1185">Reference proteome</keyword>
<dbReference type="EMBL" id="CAJVQC010070898">
    <property type="protein sequence ID" value="CAG8810103.1"/>
    <property type="molecule type" value="Genomic_DNA"/>
</dbReference>
<sequence length="156" mass="18230">LLIWSKPVFDKILDENHNTITNDTVYKLLKDEDKTFFSTCHRIITIFHPIKEIITVLELQTANLANCFINLIRLGATINKLSNNNSFKMNAINIFNKQYASLDINIYLLAYYLYPQYCENGLKEQTAFANWEDSCKPIYKDINIESQQQVVEKLEI</sequence>
<reference evidence="1" key="1">
    <citation type="submission" date="2021-06" db="EMBL/GenBank/DDBJ databases">
        <authorList>
            <person name="Kallberg Y."/>
            <person name="Tangrot J."/>
            <person name="Rosling A."/>
        </authorList>
    </citation>
    <scope>NUCLEOTIDE SEQUENCE</scope>
    <source>
        <strain evidence="1">MA461A</strain>
    </source>
</reference>
<gene>
    <name evidence="1" type="ORF">RPERSI_LOCUS23010</name>
</gene>
<evidence type="ECO:0000313" key="2">
    <source>
        <dbReference type="Proteomes" id="UP000789920"/>
    </source>
</evidence>